<evidence type="ECO:0000313" key="3">
    <source>
        <dbReference type="EMBL" id="KAF2261026.1"/>
    </source>
</evidence>
<keyword evidence="4" id="KW-1185">Reference proteome</keyword>
<dbReference type="PROSITE" id="PS50076">
    <property type="entry name" value="DNAJ_2"/>
    <property type="match status" value="1"/>
</dbReference>
<feature type="domain" description="J" evidence="2">
    <location>
        <begin position="5"/>
        <end position="75"/>
    </location>
</feature>
<dbReference type="CDD" id="cd06257">
    <property type="entry name" value="DnaJ"/>
    <property type="match status" value="1"/>
</dbReference>
<name>A0A9P4N6U1_9PLEO</name>
<dbReference type="SUPFAM" id="SSF46565">
    <property type="entry name" value="Chaperone J-domain"/>
    <property type="match status" value="1"/>
</dbReference>
<accession>A0A9P4N6U1</accession>
<reference evidence="4" key="1">
    <citation type="journal article" date="2020" name="Stud. Mycol.">
        <title>101 Dothideomycetes genomes: A test case for predicting lifestyles and emergence of pathogens.</title>
        <authorList>
            <person name="Haridas S."/>
            <person name="Albert R."/>
            <person name="Binder M."/>
            <person name="Bloem J."/>
            <person name="LaButti K."/>
            <person name="Salamov A."/>
            <person name="Andreopoulos B."/>
            <person name="Baker S."/>
            <person name="Barry K."/>
            <person name="Bills G."/>
            <person name="Bluhm B."/>
            <person name="Cannon C."/>
            <person name="Castanera R."/>
            <person name="Culley D."/>
            <person name="Daum C."/>
            <person name="Ezra D."/>
            <person name="Gonzalez J."/>
            <person name="Henrissat B."/>
            <person name="Kuo A."/>
            <person name="Liang C."/>
            <person name="Lipzen A."/>
            <person name="Lutzoni F."/>
            <person name="Magnuson J."/>
            <person name="Mondo S."/>
            <person name="Nolan M."/>
            <person name="Ohm R."/>
            <person name="Pangilinan J."/>
            <person name="Park H.-J."/>
            <person name="Ramirez L."/>
            <person name="Alfaro M."/>
            <person name="Sun H."/>
            <person name="Tritt A."/>
            <person name="Yoshinaga Y."/>
            <person name="Zwiers L.-H."/>
            <person name="Turgeon B."/>
            <person name="Goodwin S."/>
            <person name="Spatafora J."/>
            <person name="Crous P."/>
            <person name="Grigoriev I."/>
        </authorList>
    </citation>
    <scope>NUCLEOTIDE SEQUENCE [LARGE SCALE GENOMIC DNA]</scope>
    <source>
        <strain evidence="4">CBS 304.66</strain>
    </source>
</reference>
<organism evidence="3 4">
    <name type="scientific">Lojkania enalia</name>
    <dbReference type="NCBI Taxonomy" id="147567"/>
    <lineage>
        <taxon>Eukaryota</taxon>
        <taxon>Fungi</taxon>
        <taxon>Dikarya</taxon>
        <taxon>Ascomycota</taxon>
        <taxon>Pezizomycotina</taxon>
        <taxon>Dothideomycetes</taxon>
        <taxon>Pleosporomycetidae</taxon>
        <taxon>Pleosporales</taxon>
        <taxon>Pleosporales incertae sedis</taxon>
        <taxon>Lojkania</taxon>
    </lineage>
</organism>
<evidence type="ECO:0000313" key="4">
    <source>
        <dbReference type="Proteomes" id="UP000800093"/>
    </source>
</evidence>
<gene>
    <name evidence="3" type="ORF">CC78DRAFT_608866</name>
</gene>
<dbReference type="PANTHER" id="PTHR24074">
    <property type="entry name" value="CO-CHAPERONE PROTEIN DJLA"/>
    <property type="match status" value="1"/>
</dbReference>
<proteinExistence type="predicted"/>
<dbReference type="EMBL" id="ML986666">
    <property type="protein sequence ID" value="KAF2261026.1"/>
    <property type="molecule type" value="Genomic_DNA"/>
</dbReference>
<sequence>MASRTHYATLGVAPIAPDIVIKAAHKALALKYHPDKTLHLPPEDRASYAATFRCIQEAYKVLSSPKLRASYDAELSRHNDVDDLNHYTTFYSYSSKSGHRFARSPNSRRPSIFTSPEEKKAIKAALEEQIAHLKSERQKRDAADTYLSIEDLKSTLKAWREVAEEHKNSPLERAHCQIRIHEYEKKIEEREARKGEWLKNLASPKHLSPPKSEPVRAFKPMLPKRFLQRDDPRKRMEEERKVVVCAGKEKLQQKMDEQEEEKRYRIGCAKAKAALSVPKGSAGATGHRTDNVKAEMTGTKKSCGRCKGEHASLGEWKKCMTQAKEETNEGKFLIVI</sequence>
<dbReference type="InterPro" id="IPR036869">
    <property type="entry name" value="J_dom_sf"/>
</dbReference>
<comment type="caution">
    <text evidence="3">The sequence shown here is derived from an EMBL/GenBank/DDBJ whole genome shotgun (WGS) entry which is preliminary data.</text>
</comment>
<dbReference type="AlphaFoldDB" id="A0A9P4N6U1"/>
<dbReference type="SMART" id="SM00271">
    <property type="entry name" value="DnaJ"/>
    <property type="match status" value="1"/>
</dbReference>
<dbReference type="Pfam" id="PF00226">
    <property type="entry name" value="DnaJ"/>
    <property type="match status" value="1"/>
</dbReference>
<evidence type="ECO:0000259" key="2">
    <source>
        <dbReference type="PROSITE" id="PS50076"/>
    </source>
</evidence>
<dbReference type="Gene3D" id="1.10.287.110">
    <property type="entry name" value="DnaJ domain"/>
    <property type="match status" value="1"/>
</dbReference>
<dbReference type="InterPro" id="IPR001623">
    <property type="entry name" value="DnaJ_domain"/>
</dbReference>
<dbReference type="Proteomes" id="UP000800093">
    <property type="component" value="Unassembled WGS sequence"/>
</dbReference>
<evidence type="ECO:0000256" key="1">
    <source>
        <dbReference type="SAM" id="Coils"/>
    </source>
</evidence>
<protein>
    <submittedName>
        <fullName evidence="3">DnaJ-domain-containing protein</fullName>
    </submittedName>
</protein>
<keyword evidence="1" id="KW-0175">Coiled coil</keyword>
<dbReference type="InterPro" id="IPR050817">
    <property type="entry name" value="DjlA_DnaK_co-chaperone"/>
</dbReference>
<feature type="coiled-coil region" evidence="1">
    <location>
        <begin position="123"/>
        <end position="200"/>
    </location>
</feature>
<dbReference type="OrthoDB" id="442087at2759"/>
<dbReference type="PRINTS" id="PR00625">
    <property type="entry name" value="JDOMAIN"/>
</dbReference>